<dbReference type="OrthoDB" id="412647at2759"/>
<dbReference type="PANTHER" id="PTHR10953:SF162">
    <property type="entry name" value="SUMO-ACTIVATING ENZYME SUBUNIT 1"/>
    <property type="match status" value="1"/>
</dbReference>
<dbReference type="AlphaFoldDB" id="A0A812WB31"/>
<dbReference type="Gene3D" id="3.40.50.720">
    <property type="entry name" value="NAD(P)-binding Rossmann-like Domain"/>
    <property type="match status" value="2"/>
</dbReference>
<dbReference type="Pfam" id="PF00899">
    <property type="entry name" value="ThiF"/>
    <property type="match status" value="1"/>
</dbReference>
<dbReference type="InterPro" id="IPR045886">
    <property type="entry name" value="ThiF/MoeB/HesA"/>
</dbReference>
<dbReference type="GO" id="GO:0016925">
    <property type="term" value="P:protein sumoylation"/>
    <property type="evidence" value="ECO:0007669"/>
    <property type="project" value="TreeGrafter"/>
</dbReference>
<gene>
    <name evidence="3" type="primary">sae1</name>
    <name evidence="3" type="ORF">SNEC2469_LOCUS19072</name>
</gene>
<dbReference type="Proteomes" id="UP000601435">
    <property type="component" value="Unassembled WGS sequence"/>
</dbReference>
<evidence type="ECO:0000313" key="3">
    <source>
        <dbReference type="EMBL" id="CAE7667414.1"/>
    </source>
</evidence>
<evidence type="ECO:0000313" key="4">
    <source>
        <dbReference type="Proteomes" id="UP000601435"/>
    </source>
</evidence>
<dbReference type="EMBL" id="CAJNJA010032453">
    <property type="protein sequence ID" value="CAE7667414.1"/>
    <property type="molecule type" value="Genomic_DNA"/>
</dbReference>
<dbReference type="SUPFAM" id="SSF50998">
    <property type="entry name" value="Quinoprotein alcohol dehydrogenase-like"/>
    <property type="match status" value="1"/>
</dbReference>
<comment type="caution">
    <text evidence="3">The sequence shown here is derived from an EMBL/GenBank/DDBJ whole genome shotgun (WGS) entry which is preliminary data.</text>
</comment>
<protein>
    <submittedName>
        <fullName evidence="3">Sae1 protein</fullName>
    </submittedName>
</protein>
<dbReference type="Pfam" id="PF13360">
    <property type="entry name" value="PQQ_2"/>
    <property type="match status" value="1"/>
</dbReference>
<proteinExistence type="predicted"/>
<dbReference type="InterPro" id="IPR002372">
    <property type="entry name" value="PQQ_rpt_dom"/>
</dbReference>
<dbReference type="Gene3D" id="2.130.10.10">
    <property type="entry name" value="YVTN repeat-like/Quinoprotein amine dehydrogenase"/>
    <property type="match status" value="1"/>
</dbReference>
<dbReference type="SUPFAM" id="SSF69572">
    <property type="entry name" value="Activating enzymes of the ubiquitin-like proteins"/>
    <property type="match status" value="2"/>
</dbReference>
<dbReference type="InterPro" id="IPR000594">
    <property type="entry name" value="ThiF_NAD_FAD-bd"/>
</dbReference>
<dbReference type="InterPro" id="IPR035985">
    <property type="entry name" value="Ubiquitin-activating_enz"/>
</dbReference>
<dbReference type="GO" id="GO:0019948">
    <property type="term" value="F:SUMO activating enzyme activity"/>
    <property type="evidence" value="ECO:0007669"/>
    <property type="project" value="TreeGrafter"/>
</dbReference>
<reference evidence="3" key="1">
    <citation type="submission" date="2021-02" db="EMBL/GenBank/DDBJ databases">
        <authorList>
            <person name="Dougan E. K."/>
            <person name="Rhodes N."/>
            <person name="Thang M."/>
            <person name="Chan C."/>
        </authorList>
    </citation>
    <scope>NUCLEOTIDE SEQUENCE</scope>
</reference>
<dbReference type="InterPro" id="IPR015943">
    <property type="entry name" value="WD40/YVTN_repeat-like_dom_sf"/>
</dbReference>
<dbReference type="GO" id="GO:0005737">
    <property type="term" value="C:cytoplasm"/>
    <property type="evidence" value="ECO:0007669"/>
    <property type="project" value="TreeGrafter"/>
</dbReference>
<accession>A0A812WB31</accession>
<dbReference type="PANTHER" id="PTHR10953">
    <property type="entry name" value="UBIQUITIN-ACTIVATING ENZYME E1"/>
    <property type="match status" value="1"/>
</dbReference>
<sequence>MAAITGDQVAVYDRQLRLWGVQAQQRLLNAKVLIWGLEGSNVEACKNLVLAGISLTLRDHRTVGAADVGCDLSRMSAQDYSEWIGKGPSWSWTAPNGGVVRGSPVIDSKGDIYQSTIDGEVFKFSRTGDVLWNFTTSGISLPGNPVLMEGVLYTIRVDGQMTAINSDDGKLLWQTRACGMASGDTHSIIAGEGLVLASCLEIRDAKINAATTVVACNATSGAVLWKFRPDMLMYNWIGSIQNGSVLFSDTLGAIYRLLLRDGSVVWKIPAPSSPAGSTGGLTGASNGLAYVSSNMQGQNTPTGTGLVSAYSVEDGRLVWRRAFPKFPANSGQVLDLDSFDNSPDHRHPSKVVALDLLDGHTLWEYDLPDWHGGDGAVFVAGMSGKVYRFYDQNGDGEKGVTFTHSVSSFDHSDAGFNYFLRPEDLGQSRATCASKRVQEMNPLCTVSCSSDRAETGSDEAKLKDLVKGFDIVIVGLSVLGYDFELASSLDAACRSLGAGFILTVAAGEIAFFFSDQNEHVMQERSSAQGAAESAGPQDPENFSFPPFSHFLSGIPRMLHGKCDASFKLIGLFASFLRSGGKATPSAASDFEAHCRDTVKCQPSVDGIPSMKEVFGHFFVEPLIHVASVLGGLLSQEVIKAITRKDPPLVNSVCFNAYTSAALVELLPEAPPAPKKRKSVEEVAELLDD</sequence>
<name>A0A812WB31_9DINO</name>
<organism evidence="3 4">
    <name type="scientific">Symbiodinium necroappetens</name>
    <dbReference type="NCBI Taxonomy" id="1628268"/>
    <lineage>
        <taxon>Eukaryota</taxon>
        <taxon>Sar</taxon>
        <taxon>Alveolata</taxon>
        <taxon>Dinophyceae</taxon>
        <taxon>Suessiales</taxon>
        <taxon>Symbiodiniaceae</taxon>
        <taxon>Symbiodinium</taxon>
    </lineage>
</organism>
<feature type="domain" description="Pyrrolo-quinoline quinone repeat" evidence="2">
    <location>
        <begin position="211"/>
        <end position="374"/>
    </location>
</feature>
<dbReference type="InterPro" id="IPR011047">
    <property type="entry name" value="Quinoprotein_ADH-like_sf"/>
</dbReference>
<evidence type="ECO:0000259" key="1">
    <source>
        <dbReference type="Pfam" id="PF00899"/>
    </source>
</evidence>
<dbReference type="GO" id="GO:0031510">
    <property type="term" value="C:SUMO activating enzyme complex"/>
    <property type="evidence" value="ECO:0007669"/>
    <property type="project" value="TreeGrafter"/>
</dbReference>
<keyword evidence="4" id="KW-1185">Reference proteome</keyword>
<evidence type="ECO:0000259" key="2">
    <source>
        <dbReference type="Pfam" id="PF13360"/>
    </source>
</evidence>
<dbReference type="InterPro" id="IPR018391">
    <property type="entry name" value="PQQ_b-propeller_rpt"/>
</dbReference>
<feature type="domain" description="THIF-type NAD/FAD binding fold" evidence="1">
    <location>
        <begin position="420"/>
        <end position="661"/>
    </location>
</feature>
<dbReference type="SMART" id="SM00564">
    <property type="entry name" value="PQQ"/>
    <property type="match status" value="6"/>
</dbReference>